<organism evidence="3 4">
    <name type="scientific">Alkalibacterium iburiense</name>
    <dbReference type="NCBI Taxonomy" id="290589"/>
    <lineage>
        <taxon>Bacteria</taxon>
        <taxon>Bacillati</taxon>
        <taxon>Bacillota</taxon>
        <taxon>Bacilli</taxon>
        <taxon>Lactobacillales</taxon>
        <taxon>Carnobacteriaceae</taxon>
        <taxon>Alkalibacterium</taxon>
    </lineage>
</organism>
<dbReference type="Pfam" id="PF08903">
    <property type="entry name" value="DUF1846"/>
    <property type="match status" value="1"/>
</dbReference>
<feature type="domain" description="DUF1846" evidence="1">
    <location>
        <begin position="4"/>
        <end position="335"/>
    </location>
</feature>
<proteinExistence type="predicted"/>
<evidence type="ECO:0000259" key="2">
    <source>
        <dbReference type="Pfam" id="PF20921"/>
    </source>
</evidence>
<dbReference type="NCBIfam" id="NF010184">
    <property type="entry name" value="PRK13663.1"/>
    <property type="match status" value="1"/>
</dbReference>
<dbReference type="Pfam" id="PF20921">
    <property type="entry name" value="DUF1846_C"/>
    <property type="match status" value="1"/>
</dbReference>
<evidence type="ECO:0000313" key="3">
    <source>
        <dbReference type="EMBL" id="GAA0372223.1"/>
    </source>
</evidence>
<protein>
    <submittedName>
        <fullName evidence="3">DUF1846 domain-containing protein</fullName>
    </submittedName>
</protein>
<evidence type="ECO:0000313" key="4">
    <source>
        <dbReference type="Proteomes" id="UP001501166"/>
    </source>
</evidence>
<comment type="caution">
    <text evidence="3">The sequence shown here is derived from an EMBL/GenBank/DDBJ whole genome shotgun (WGS) entry which is preliminary data.</text>
</comment>
<dbReference type="Proteomes" id="UP001501166">
    <property type="component" value="Unassembled WGS sequence"/>
</dbReference>
<dbReference type="RefSeq" id="WP_343757030.1">
    <property type="nucleotide sequence ID" value="NZ_BAAACW010000167.1"/>
</dbReference>
<dbReference type="Gene3D" id="3.40.140.40">
    <property type="entry name" value="Domain of unknown function (DUF1846), C-terminal subdomain"/>
    <property type="match status" value="1"/>
</dbReference>
<dbReference type="Gene3D" id="3.10.630.10">
    <property type="entry name" value="dip2346 domain like"/>
    <property type="match status" value="1"/>
</dbReference>
<evidence type="ECO:0000259" key="1">
    <source>
        <dbReference type="Pfam" id="PF08903"/>
    </source>
</evidence>
<gene>
    <name evidence="3" type="ORF">GCM10008932_24360</name>
</gene>
<name>A0ABP3HM96_9LACT</name>
<reference evidence="4" key="1">
    <citation type="journal article" date="2019" name="Int. J. Syst. Evol. Microbiol.">
        <title>The Global Catalogue of Microorganisms (GCM) 10K type strain sequencing project: providing services to taxonomists for standard genome sequencing and annotation.</title>
        <authorList>
            <consortium name="The Broad Institute Genomics Platform"/>
            <consortium name="The Broad Institute Genome Sequencing Center for Infectious Disease"/>
            <person name="Wu L."/>
            <person name="Ma J."/>
        </authorList>
    </citation>
    <scope>NUCLEOTIDE SEQUENCE [LARGE SCALE GENOMIC DNA]</scope>
    <source>
        <strain evidence="4">JCM 12662</strain>
    </source>
</reference>
<accession>A0ABP3HM96</accession>
<dbReference type="InterPro" id="IPR048496">
    <property type="entry name" value="DUF1846_N"/>
</dbReference>
<sequence length="502" mass="56526">MKQVGFDTDKYLKEQSNYILKRVENIDKLYLEFGGKLIGDKHAKRVLPGFDEDAKMKLLATLKDQAEIIICVYAGDIENSKVRGDYGITYDRDVLRLIDEYRTYGIPVNSVLITRYHDEPIVKIFMSKLERSGINVYTHRSIEGYPTNVEEIMGENGFASNEFIETTKPVVVVTGPGAGSGKLATCLNQIYHEYSRGKKASYAKFETFPVWNLPLKHPVNIAYEAATVDLKDVNMLDNYHYEAYGEVAVNYNRDMEMFPVIRRIIAKITGKESIYQSPTDMGVNRIKSGIIDDDIVVEAARQEIIRRLFNIETDYKMGVADDETLRRMQVILEESDLKKEDRVPVQPARDYAKAVQERVKSNNLQAVIAIELANGQVVTGRTTTLMDASAAAVLNSLKTLANIADEIDLLAPMILETIQRLKTDELNSKVPTLSANELLIALAISAVTNPTASLAYSKIKELKDTQAHSTVIMNHENEQTLKMLGIDITNDPVYPSENLYYN</sequence>
<keyword evidence="4" id="KW-1185">Reference proteome</keyword>
<dbReference type="InterPro" id="IPR048441">
    <property type="entry name" value="DUF1846_C"/>
</dbReference>
<dbReference type="Gene3D" id="1.20.1570.10">
    <property type="entry name" value="dip2346 domain like"/>
    <property type="match status" value="1"/>
</dbReference>
<feature type="domain" description="DUF1846" evidence="2">
    <location>
        <begin position="341"/>
        <end position="500"/>
    </location>
</feature>
<dbReference type="EMBL" id="BAAACW010000167">
    <property type="protein sequence ID" value="GAA0372223.1"/>
    <property type="molecule type" value="Genomic_DNA"/>
</dbReference>